<dbReference type="RefSeq" id="WP_147655405.1">
    <property type="nucleotide sequence ID" value="NZ_BMFM01000001.1"/>
</dbReference>
<keyword evidence="2" id="KW-1185">Reference proteome</keyword>
<dbReference type="KEGG" id="yti:FNA67_06075"/>
<accession>A0A5B9DL41</accession>
<organism evidence="1 2">
    <name type="scientific">Paradevosia tibetensis</name>
    <dbReference type="NCBI Taxonomy" id="1447062"/>
    <lineage>
        <taxon>Bacteria</taxon>
        <taxon>Pseudomonadati</taxon>
        <taxon>Pseudomonadota</taxon>
        <taxon>Alphaproteobacteria</taxon>
        <taxon>Hyphomicrobiales</taxon>
        <taxon>Devosiaceae</taxon>
        <taxon>Paradevosia</taxon>
    </lineage>
</organism>
<name>A0A5B9DL41_9HYPH</name>
<sequence length="539" mass="58966">MSGYDPALVDDFLEHHWRYRPVDATFMGNRDHDHRLPPVGPGVLAEELDGNRVLHARIAATPEPPALGDRLDRRMMLAELEVQAAAIAARPRLANPAWLSGEAAFSIISLLLPQTAPVRHDALRARLSAIPAFLADGAAALAGTPTPAGWMRRARREAQAMAVFLREDIALHDEYTPDWDNARSGAAAAFERFAAAIEGLPDADPACGEEYLALIMKRQHGLALSPTEAVEQARSAFDRMGEELVAMASAIDGNRSWQDIVAGLGKIGPRTVEEAFASYRAIDMEARAAAPGLVTPAVEYGLDYRWMSPCFRRISQSLYFLFYRSPPGLDAGQGSVYWVTPPGDDEAAFLAANNTATVKTIHSVHHGGVGHHTQNARARVAHSRLARIAGTDCALGLAFLGAGTLIEGWACYVEDLLMEAPGFYSPEEEILLKQYERRNAASVLVDINLHLGRWTQEQAAAFYRDEAGFAPSRVEGEVVRNSMMPGSRLMYWLGVEGIKALRGRWKSDTQSFHDALLSYGHVPLAWIAEEMDRAGQLNP</sequence>
<reference evidence="1 2" key="1">
    <citation type="journal article" date="2015" name="Int. J. Syst. Evol. Microbiol.">
        <title>Youhaiella tibetensis gen. nov., sp. nov., isolated from subsurface sediment.</title>
        <authorList>
            <person name="Wang Y.X."/>
            <person name="Huang F.Q."/>
            <person name="Nogi Y."/>
            <person name="Pang S.J."/>
            <person name="Wang P.K."/>
            <person name="Lv J."/>
        </authorList>
    </citation>
    <scope>NUCLEOTIDE SEQUENCE [LARGE SCALE GENOMIC DNA]</scope>
    <source>
        <strain evidence="2">fig4</strain>
    </source>
</reference>
<dbReference type="PANTHER" id="PTHR33361">
    <property type="entry name" value="GLR0591 PROTEIN"/>
    <property type="match status" value="1"/>
</dbReference>
<proteinExistence type="predicted"/>
<dbReference type="Proteomes" id="UP000321062">
    <property type="component" value="Chromosome"/>
</dbReference>
<dbReference type="AlphaFoldDB" id="A0A5B9DL41"/>
<dbReference type="InterPro" id="IPR010281">
    <property type="entry name" value="DUF885"/>
</dbReference>
<dbReference type="Pfam" id="PF05960">
    <property type="entry name" value="DUF885"/>
    <property type="match status" value="1"/>
</dbReference>
<evidence type="ECO:0000313" key="1">
    <source>
        <dbReference type="EMBL" id="QEE19766.1"/>
    </source>
</evidence>
<dbReference type="PANTHER" id="PTHR33361:SF2">
    <property type="entry name" value="DUF885 DOMAIN-CONTAINING PROTEIN"/>
    <property type="match status" value="1"/>
</dbReference>
<dbReference type="EMBL" id="CP041690">
    <property type="protein sequence ID" value="QEE19766.1"/>
    <property type="molecule type" value="Genomic_DNA"/>
</dbReference>
<evidence type="ECO:0000313" key="2">
    <source>
        <dbReference type="Proteomes" id="UP000321062"/>
    </source>
</evidence>
<protein>
    <submittedName>
        <fullName evidence="1">DUF885 domain-containing protein</fullName>
    </submittedName>
</protein>
<gene>
    <name evidence="1" type="ORF">FNA67_06075</name>
</gene>
<dbReference type="OrthoDB" id="7937304at2"/>